<dbReference type="EMBL" id="CP016076">
    <property type="protein sequence ID" value="APU12559.1"/>
    <property type="molecule type" value="Genomic_DNA"/>
</dbReference>
<keyword evidence="3" id="KW-1185">Reference proteome</keyword>
<reference evidence="3" key="1">
    <citation type="submission" date="2016-06" db="EMBL/GenBank/DDBJ databases">
        <title>Complete genome sequence of Actinoalloteichus fjordicus DSM 46855 (=ADI127-17), type strain of the new species Actinoalloteichus fjordicus.</title>
        <authorList>
            <person name="Ruckert C."/>
            <person name="Nouioui I."/>
            <person name="Willmese J."/>
            <person name="van Wezel G."/>
            <person name="Klenk H.-P."/>
            <person name="Kalinowski J."/>
            <person name="Zotchev S.B."/>
        </authorList>
    </citation>
    <scope>NUCLEOTIDE SEQUENCE [LARGE SCALE GENOMIC DNA]</scope>
    <source>
        <strain evidence="3">ADI127-7</strain>
    </source>
</reference>
<dbReference type="AlphaFoldDB" id="A0AAC9PPZ4"/>
<evidence type="ECO:0000313" key="2">
    <source>
        <dbReference type="EMBL" id="APU12559.1"/>
    </source>
</evidence>
<evidence type="ECO:0000256" key="1">
    <source>
        <dbReference type="SAM" id="Phobius"/>
    </source>
</evidence>
<evidence type="ECO:0000313" key="3">
    <source>
        <dbReference type="Proteomes" id="UP000185511"/>
    </source>
</evidence>
<feature type="transmembrane region" description="Helical" evidence="1">
    <location>
        <begin position="88"/>
        <end position="104"/>
    </location>
</feature>
<gene>
    <name evidence="2" type="ORF">UA74_02360</name>
</gene>
<dbReference type="KEGG" id="acad:UA74_02360"/>
<accession>A0AAC9PPZ4</accession>
<protein>
    <submittedName>
        <fullName evidence="2">Uncharacterized protein</fullName>
    </submittedName>
</protein>
<keyword evidence="1" id="KW-0472">Membrane</keyword>
<proteinExistence type="predicted"/>
<keyword evidence="1" id="KW-0812">Transmembrane</keyword>
<feature type="transmembrane region" description="Helical" evidence="1">
    <location>
        <begin position="63"/>
        <end position="81"/>
    </location>
</feature>
<sequence length="143" mass="15805">MVLPPKVIRIAVALWYALAVFLTLHALFLWLRPQGIAEQLQRRSDVTPAEAADFAADLVLENLLVTLFFAVLYCGFAFLLGRRRRWPRIALTVVGALQLFLQLGAGFTPVGIVVLLLVIGGLVTVWLPKSSIWLNGRDPEQAA</sequence>
<name>A0AAC9PPZ4_9PSEU</name>
<organism evidence="2 3">
    <name type="scientific">Actinoalloteichus fjordicus</name>
    <dbReference type="NCBI Taxonomy" id="1612552"/>
    <lineage>
        <taxon>Bacteria</taxon>
        <taxon>Bacillati</taxon>
        <taxon>Actinomycetota</taxon>
        <taxon>Actinomycetes</taxon>
        <taxon>Pseudonocardiales</taxon>
        <taxon>Pseudonocardiaceae</taxon>
        <taxon>Actinoalloteichus</taxon>
    </lineage>
</organism>
<dbReference type="Proteomes" id="UP000185511">
    <property type="component" value="Chromosome"/>
</dbReference>
<keyword evidence="1" id="KW-1133">Transmembrane helix</keyword>
<feature type="transmembrane region" description="Helical" evidence="1">
    <location>
        <begin position="12"/>
        <end position="31"/>
    </location>
</feature>